<keyword evidence="3 11" id="KW-0813">Transport</keyword>
<dbReference type="CDD" id="cd01347">
    <property type="entry name" value="ligand_gated_channel"/>
    <property type="match status" value="1"/>
</dbReference>
<dbReference type="KEGG" id="elq:Ga0102493_11371"/>
<reference evidence="16 17" key="1">
    <citation type="submission" date="2014-04" db="EMBL/GenBank/DDBJ databases">
        <title>A comprehensive comparison of genomes of Erythrobacter spp. Strains.</title>
        <authorList>
            <person name="Zheng Q."/>
        </authorList>
    </citation>
    <scope>NUCLEOTIDE SEQUENCE [LARGE SCALE GENOMIC DNA]</scope>
    <source>
        <strain evidence="16 17">DSM 8509</strain>
    </source>
</reference>
<evidence type="ECO:0000256" key="10">
    <source>
        <dbReference type="ARBA" id="ARBA00023237"/>
    </source>
</evidence>
<evidence type="ECO:0000256" key="3">
    <source>
        <dbReference type="ARBA" id="ARBA00022448"/>
    </source>
</evidence>
<name>A0A074MN37_9SPHN</name>
<keyword evidence="17" id="KW-1185">Reference proteome</keyword>
<dbReference type="Pfam" id="PF07715">
    <property type="entry name" value="Plug"/>
    <property type="match status" value="1"/>
</dbReference>
<evidence type="ECO:0000256" key="8">
    <source>
        <dbReference type="ARBA" id="ARBA00023136"/>
    </source>
</evidence>
<dbReference type="AlphaFoldDB" id="A0A074MN37"/>
<keyword evidence="7 12" id="KW-0798">TonB box</keyword>
<keyword evidence="5 11" id="KW-0812">Transmembrane</keyword>
<dbReference type="Gene3D" id="2.170.130.10">
    <property type="entry name" value="TonB-dependent receptor, plug domain"/>
    <property type="match status" value="1"/>
</dbReference>
<keyword evidence="6 13" id="KW-0732">Signal</keyword>
<keyword evidence="8 11" id="KW-0472">Membrane</keyword>
<feature type="chain" id="PRO_5001698993" evidence="13">
    <location>
        <begin position="30"/>
        <end position="756"/>
    </location>
</feature>
<comment type="caution">
    <text evidence="16">The sequence shown here is derived from an EMBL/GenBank/DDBJ whole genome shotgun (WGS) entry which is preliminary data.</text>
</comment>
<dbReference type="EMBL" id="JMIX01000006">
    <property type="protein sequence ID" value="KEO93248.1"/>
    <property type="molecule type" value="Genomic_DNA"/>
</dbReference>
<dbReference type="InterPro" id="IPR000531">
    <property type="entry name" value="Beta-barrel_TonB"/>
</dbReference>
<evidence type="ECO:0000256" key="6">
    <source>
        <dbReference type="ARBA" id="ARBA00022729"/>
    </source>
</evidence>
<evidence type="ECO:0000256" key="4">
    <source>
        <dbReference type="ARBA" id="ARBA00022452"/>
    </source>
</evidence>
<organism evidence="16 17">
    <name type="scientific">Erythrobacter litoralis</name>
    <dbReference type="NCBI Taxonomy" id="39960"/>
    <lineage>
        <taxon>Bacteria</taxon>
        <taxon>Pseudomonadati</taxon>
        <taxon>Pseudomonadota</taxon>
        <taxon>Alphaproteobacteria</taxon>
        <taxon>Sphingomonadales</taxon>
        <taxon>Erythrobacteraceae</taxon>
        <taxon>Erythrobacter/Porphyrobacter group</taxon>
        <taxon>Erythrobacter</taxon>
    </lineage>
</organism>
<keyword evidence="4 11" id="KW-1134">Transmembrane beta strand</keyword>
<evidence type="ECO:0000256" key="13">
    <source>
        <dbReference type="SAM" id="SignalP"/>
    </source>
</evidence>
<dbReference type="GO" id="GO:0009279">
    <property type="term" value="C:cell outer membrane"/>
    <property type="evidence" value="ECO:0007669"/>
    <property type="project" value="UniProtKB-SubCell"/>
</dbReference>
<feature type="domain" description="TonB-dependent receptor-like beta-barrel" evidence="14">
    <location>
        <begin position="308"/>
        <end position="716"/>
    </location>
</feature>
<evidence type="ECO:0000256" key="1">
    <source>
        <dbReference type="ARBA" id="ARBA00004571"/>
    </source>
</evidence>
<dbReference type="InterPro" id="IPR010949">
    <property type="entry name" value="TonB_Hb/transfer/lactofer_rcpt"/>
</dbReference>
<keyword evidence="9 16" id="KW-0675">Receptor</keyword>
<evidence type="ECO:0000313" key="17">
    <source>
        <dbReference type="Proteomes" id="UP000027866"/>
    </source>
</evidence>
<keyword evidence="10 11" id="KW-0998">Cell outer membrane</keyword>
<dbReference type="PANTHER" id="PTHR30069">
    <property type="entry name" value="TONB-DEPENDENT OUTER MEMBRANE RECEPTOR"/>
    <property type="match status" value="1"/>
</dbReference>
<dbReference type="PANTHER" id="PTHR30069:SF29">
    <property type="entry name" value="HEMOGLOBIN AND HEMOGLOBIN-HAPTOGLOBIN-BINDING PROTEIN 1-RELATED"/>
    <property type="match status" value="1"/>
</dbReference>
<comment type="subcellular location">
    <subcellularLocation>
        <location evidence="1 11">Cell outer membrane</location>
        <topology evidence="1 11">Multi-pass membrane protein</topology>
    </subcellularLocation>
</comment>
<feature type="domain" description="TonB-dependent receptor plug" evidence="15">
    <location>
        <begin position="59"/>
        <end position="179"/>
    </location>
</feature>
<dbReference type="OrthoDB" id="9796221at2"/>
<dbReference type="InterPro" id="IPR037066">
    <property type="entry name" value="Plug_dom_sf"/>
</dbReference>
<protein>
    <submittedName>
        <fullName evidence="16">TonB-dependent receptor</fullName>
    </submittedName>
</protein>
<accession>A0A074MN37</accession>
<dbReference type="PATRIC" id="fig|39960.10.peg.2627"/>
<evidence type="ECO:0000313" key="16">
    <source>
        <dbReference type="EMBL" id="KEO93248.1"/>
    </source>
</evidence>
<dbReference type="NCBIfam" id="TIGR01786">
    <property type="entry name" value="TonB-hemlactrns"/>
    <property type="match status" value="1"/>
</dbReference>
<dbReference type="InterPro" id="IPR039426">
    <property type="entry name" value="TonB-dep_rcpt-like"/>
</dbReference>
<dbReference type="InterPro" id="IPR036942">
    <property type="entry name" value="Beta-barrel_TonB_sf"/>
</dbReference>
<evidence type="ECO:0000259" key="15">
    <source>
        <dbReference type="Pfam" id="PF07715"/>
    </source>
</evidence>
<comment type="similarity">
    <text evidence="2 11 12">Belongs to the TonB-dependent receptor family.</text>
</comment>
<dbReference type="NCBIfam" id="TIGR01785">
    <property type="entry name" value="TonB-hemin"/>
    <property type="match status" value="1"/>
</dbReference>
<dbReference type="GO" id="GO:0015232">
    <property type="term" value="F:heme transmembrane transporter activity"/>
    <property type="evidence" value="ECO:0007669"/>
    <property type="project" value="InterPro"/>
</dbReference>
<dbReference type="InterPro" id="IPR011276">
    <property type="entry name" value="TonB_haem/Hb_rcpt"/>
</dbReference>
<evidence type="ECO:0000256" key="11">
    <source>
        <dbReference type="PROSITE-ProRule" id="PRU01360"/>
    </source>
</evidence>
<gene>
    <name evidence="16" type="ORF">EH32_11020</name>
</gene>
<dbReference type="GO" id="GO:0044718">
    <property type="term" value="P:siderophore transmembrane transport"/>
    <property type="evidence" value="ECO:0007669"/>
    <property type="project" value="TreeGrafter"/>
</dbReference>
<evidence type="ECO:0000256" key="2">
    <source>
        <dbReference type="ARBA" id="ARBA00009810"/>
    </source>
</evidence>
<proteinExistence type="inferred from homology"/>
<dbReference type="SUPFAM" id="SSF56935">
    <property type="entry name" value="Porins"/>
    <property type="match status" value="1"/>
</dbReference>
<evidence type="ECO:0000259" key="14">
    <source>
        <dbReference type="Pfam" id="PF00593"/>
    </source>
</evidence>
<feature type="signal peptide" evidence="13">
    <location>
        <begin position="1"/>
        <end position="29"/>
    </location>
</feature>
<evidence type="ECO:0000256" key="5">
    <source>
        <dbReference type="ARBA" id="ARBA00022692"/>
    </source>
</evidence>
<evidence type="ECO:0000256" key="7">
    <source>
        <dbReference type="ARBA" id="ARBA00023077"/>
    </source>
</evidence>
<dbReference type="InterPro" id="IPR012910">
    <property type="entry name" value="Plug_dom"/>
</dbReference>
<dbReference type="GO" id="GO:0015344">
    <property type="term" value="F:siderophore uptake transmembrane transporter activity"/>
    <property type="evidence" value="ECO:0007669"/>
    <property type="project" value="TreeGrafter"/>
</dbReference>
<dbReference type="Gene3D" id="2.40.170.20">
    <property type="entry name" value="TonB-dependent receptor, beta-barrel domain"/>
    <property type="match status" value="1"/>
</dbReference>
<dbReference type="Pfam" id="PF00593">
    <property type="entry name" value="TonB_dep_Rec_b-barrel"/>
    <property type="match status" value="1"/>
</dbReference>
<dbReference type="Proteomes" id="UP000027866">
    <property type="component" value="Unassembled WGS sequence"/>
</dbReference>
<sequence>MGSNVKAPHATTSLAALAAALLTAMPASAETKSIEAEAAPQVKDDPTIVVTATRTPVRIQDVPATVTVLTDEEIADQLATDIKDLVRYEPGVTVRRAPARFGAAFGSTGRARNEDFVIRGIGGNRVLIQVDGIRSPQGFAFGAQDAGRGGFTDVSLVKSVEILRGPASALYGSDGLAGAVSFTTSDPVDLIGEDDFGGFVSSQYSSEDDEFALTATMAGELGDISAMIAYTSRDFEELENQGENDGIGETRTAPNPQIGRSDAVLAKLVWNSGAHRIRLAGEYLDSAVETEVLTALGPAFLFGPAPVWNVDALNARDTNERVRASLDWTFDGEADDVIEYAFLSAYWQDAEDRQFAFEERTPLGFIPAPDRERLNTFENRVYGAVGEARSSFGMGGMRHQIAFGGDVSFTRQEGLRDGTFPGRSETFPTRAFPVTDFTLGGLFISDEITFADGAVTLFPALRFDFYDLEPTDDPLLVGFVPEGQSDSRLSPKLGATVNLTDEFLLFGNYAQGFLAPTPSQVNNFFQFPAGGYISAPNPDLRPETSESFEAGARYTGDVFSVQVVGFKGDYDNFISQQVISGSFTPQDPAVFQFVNFNAVEIEGIEARADLKLDNGITGRFAMAYANGDVIEPDGTRTPLDTIDPYNLVAGLGYRDPAGRFGGELIVTHNARKDADETPPAPGGGELFRPESFTIVDLTAFVAVTDEIKLRGGIFNLTDERYIYWSDVRGLSVADSGIAGAFTRPGRNFSLSASFQF</sequence>
<evidence type="ECO:0000256" key="12">
    <source>
        <dbReference type="RuleBase" id="RU003357"/>
    </source>
</evidence>
<evidence type="ECO:0000256" key="9">
    <source>
        <dbReference type="ARBA" id="ARBA00023170"/>
    </source>
</evidence>
<dbReference type="PROSITE" id="PS52016">
    <property type="entry name" value="TONB_DEPENDENT_REC_3"/>
    <property type="match status" value="1"/>
</dbReference>